<dbReference type="Gene3D" id="2.60.120.260">
    <property type="entry name" value="Galactose-binding domain-like"/>
    <property type="match status" value="1"/>
</dbReference>
<dbReference type="PROSITE" id="PS01286">
    <property type="entry name" value="FA58C_2"/>
    <property type="match status" value="1"/>
</dbReference>
<evidence type="ECO:0000256" key="3">
    <source>
        <dbReference type="ARBA" id="ARBA00022536"/>
    </source>
</evidence>
<keyword evidence="10 13" id="KW-1015">Disulfide bond</keyword>
<dbReference type="InterPro" id="IPR002181">
    <property type="entry name" value="Fibrinogen_a/b/g_C_dom"/>
</dbReference>
<feature type="signal peptide" evidence="16">
    <location>
        <begin position="1"/>
        <end position="20"/>
    </location>
</feature>
<evidence type="ECO:0000256" key="8">
    <source>
        <dbReference type="ARBA" id="ARBA00022989"/>
    </source>
</evidence>
<dbReference type="Gene3D" id="2.60.120.1000">
    <property type="match status" value="1"/>
</dbReference>
<dbReference type="NCBIfam" id="NF040941">
    <property type="entry name" value="GGGWT_bact"/>
    <property type="match status" value="1"/>
</dbReference>
<feature type="domain" description="Laminin G" evidence="18">
    <location>
        <begin position="890"/>
        <end position="1060"/>
    </location>
</feature>
<dbReference type="Gene3D" id="2.10.25.10">
    <property type="entry name" value="Laminin"/>
    <property type="match status" value="1"/>
</dbReference>
<dbReference type="Pfam" id="PF02210">
    <property type="entry name" value="Laminin_G_2"/>
    <property type="match status" value="4"/>
</dbReference>
<evidence type="ECO:0000256" key="12">
    <source>
        <dbReference type="PROSITE-ProRule" id="PRU00076"/>
    </source>
</evidence>
<dbReference type="InterPro" id="IPR000421">
    <property type="entry name" value="FA58C"/>
</dbReference>
<keyword evidence="8 15" id="KW-1133">Transmembrane helix</keyword>
<dbReference type="SUPFAM" id="SSF49899">
    <property type="entry name" value="Concanavalin A-like lectins/glucanases"/>
    <property type="match status" value="4"/>
</dbReference>
<feature type="domain" description="Laminin G" evidence="18">
    <location>
        <begin position="1118"/>
        <end position="1304"/>
    </location>
</feature>
<dbReference type="InterPro" id="IPR036056">
    <property type="entry name" value="Fibrinogen-like_C"/>
</dbReference>
<dbReference type="CDD" id="cd00110">
    <property type="entry name" value="LamG"/>
    <property type="match status" value="4"/>
</dbReference>
<accession>A0ABQ0FGF0</accession>
<dbReference type="PROSITE" id="PS50022">
    <property type="entry name" value="FA58C_3"/>
    <property type="match status" value="1"/>
</dbReference>
<keyword evidence="22" id="KW-1185">Reference proteome</keyword>
<dbReference type="InterPro" id="IPR013320">
    <property type="entry name" value="ConA-like_dom_sf"/>
</dbReference>
<evidence type="ECO:0000259" key="18">
    <source>
        <dbReference type="PROSITE" id="PS50025"/>
    </source>
</evidence>
<evidence type="ECO:0000313" key="22">
    <source>
        <dbReference type="Proteomes" id="UP001623349"/>
    </source>
</evidence>
<feature type="domain" description="Laminin G" evidence="18">
    <location>
        <begin position="236"/>
        <end position="418"/>
    </location>
</feature>
<dbReference type="SUPFAM" id="SSF49785">
    <property type="entry name" value="Galactose-binding domain-like"/>
    <property type="match status" value="1"/>
</dbReference>
<keyword evidence="6" id="KW-0677">Repeat</keyword>
<evidence type="ECO:0000259" key="17">
    <source>
        <dbReference type="PROSITE" id="PS50022"/>
    </source>
</evidence>
<dbReference type="SMART" id="SM00282">
    <property type="entry name" value="LamG"/>
    <property type="match status" value="4"/>
</dbReference>
<dbReference type="Gene3D" id="2.60.120.200">
    <property type="match status" value="4"/>
</dbReference>
<feature type="chain" id="PRO_5047125075" evidence="16">
    <location>
        <begin position="21"/>
        <end position="1387"/>
    </location>
</feature>
<keyword evidence="4 15" id="KW-0812">Transmembrane</keyword>
<dbReference type="SUPFAM" id="SSF56496">
    <property type="entry name" value="Fibrinogen C-terminal domain-like"/>
    <property type="match status" value="1"/>
</dbReference>
<comment type="caution">
    <text evidence="12">Lacks conserved residue(s) required for the propagation of feature annotation.</text>
</comment>
<dbReference type="InterPro" id="IPR001791">
    <property type="entry name" value="Laminin_G"/>
</dbReference>
<evidence type="ECO:0000256" key="15">
    <source>
        <dbReference type="SAM" id="Phobius"/>
    </source>
</evidence>
<evidence type="ECO:0000259" key="20">
    <source>
        <dbReference type="PROSITE" id="PS51406"/>
    </source>
</evidence>
<evidence type="ECO:0000256" key="9">
    <source>
        <dbReference type="ARBA" id="ARBA00023136"/>
    </source>
</evidence>
<dbReference type="PROSITE" id="PS50025">
    <property type="entry name" value="LAM_G_DOMAIN"/>
    <property type="match status" value="4"/>
</dbReference>
<keyword evidence="7" id="KW-0130">Cell adhesion</keyword>
<comment type="caution">
    <text evidence="21">The sequence shown here is derived from an EMBL/GenBank/DDBJ whole genome shotgun (WGS) entry which is preliminary data.</text>
</comment>
<evidence type="ECO:0000256" key="4">
    <source>
        <dbReference type="ARBA" id="ARBA00022692"/>
    </source>
</evidence>
<dbReference type="PROSITE" id="PS01285">
    <property type="entry name" value="FA58C_1"/>
    <property type="match status" value="1"/>
</dbReference>
<evidence type="ECO:0000256" key="1">
    <source>
        <dbReference type="ARBA" id="ARBA00004479"/>
    </source>
</evidence>
<proteinExistence type="inferred from homology"/>
<evidence type="ECO:0000256" key="16">
    <source>
        <dbReference type="SAM" id="SignalP"/>
    </source>
</evidence>
<evidence type="ECO:0000256" key="13">
    <source>
        <dbReference type="PROSITE-ProRule" id="PRU00122"/>
    </source>
</evidence>
<gene>
    <name evidence="21" type="ORF">APTSU1_001354800</name>
</gene>
<keyword evidence="11" id="KW-0325">Glycoprotein</keyword>
<evidence type="ECO:0000256" key="11">
    <source>
        <dbReference type="ARBA" id="ARBA00023180"/>
    </source>
</evidence>
<feature type="compositionally biased region" description="Polar residues" evidence="14">
    <location>
        <begin position="1326"/>
        <end position="1338"/>
    </location>
</feature>
<name>A0ABQ0FGF0_APOSI</name>
<reference evidence="21 22" key="1">
    <citation type="submission" date="2024-08" db="EMBL/GenBank/DDBJ databases">
        <title>The draft genome of Apodemus speciosus.</title>
        <authorList>
            <person name="Nabeshima K."/>
            <person name="Suzuki S."/>
            <person name="Onuma M."/>
        </authorList>
    </citation>
    <scope>NUCLEOTIDE SEQUENCE [LARGE SCALE GENOMIC DNA]</scope>
    <source>
        <strain evidence="21">IB14-021</strain>
    </source>
</reference>
<dbReference type="PANTHER" id="PTHR15036">
    <property type="entry name" value="PIKACHURIN-LIKE PROTEIN"/>
    <property type="match status" value="1"/>
</dbReference>
<comment type="similarity">
    <text evidence="2">Belongs to the neurexin family.</text>
</comment>
<dbReference type="InterPro" id="IPR050372">
    <property type="entry name" value="Neurexin-related_CASP"/>
</dbReference>
<evidence type="ECO:0000256" key="14">
    <source>
        <dbReference type="SAM" id="MobiDB-lite"/>
    </source>
</evidence>
<dbReference type="PROSITE" id="PS50026">
    <property type="entry name" value="EGF_3"/>
    <property type="match status" value="1"/>
</dbReference>
<evidence type="ECO:0000256" key="2">
    <source>
        <dbReference type="ARBA" id="ARBA00010241"/>
    </source>
</evidence>
<feature type="transmembrane region" description="Helical" evidence="15">
    <location>
        <begin position="1344"/>
        <end position="1365"/>
    </location>
</feature>
<evidence type="ECO:0000256" key="10">
    <source>
        <dbReference type="ARBA" id="ARBA00023157"/>
    </source>
</evidence>
<evidence type="ECO:0000259" key="19">
    <source>
        <dbReference type="PROSITE" id="PS50026"/>
    </source>
</evidence>
<dbReference type="InterPro" id="IPR000742">
    <property type="entry name" value="EGF"/>
</dbReference>
<evidence type="ECO:0000256" key="6">
    <source>
        <dbReference type="ARBA" id="ARBA00022737"/>
    </source>
</evidence>
<feature type="domain" description="EGF-like" evidence="19">
    <location>
        <begin position="1061"/>
        <end position="1099"/>
    </location>
</feature>
<keyword evidence="3 12" id="KW-0245">EGF-like domain</keyword>
<dbReference type="InterPro" id="IPR008979">
    <property type="entry name" value="Galactose-bd-like_sf"/>
</dbReference>
<feature type="disulfide bond" evidence="13">
    <location>
        <begin position="1033"/>
        <end position="1060"/>
    </location>
</feature>
<dbReference type="Proteomes" id="UP001623349">
    <property type="component" value="Unassembled WGS sequence"/>
</dbReference>
<feature type="domain" description="F5/8 type C" evidence="17">
    <location>
        <begin position="26"/>
        <end position="125"/>
    </location>
</feature>
<feature type="domain" description="Fibrinogen C-terminal" evidence="20">
    <location>
        <begin position="639"/>
        <end position="691"/>
    </location>
</feature>
<evidence type="ECO:0000313" key="21">
    <source>
        <dbReference type="EMBL" id="GAB1298312.1"/>
    </source>
</evidence>
<dbReference type="CDD" id="cd00057">
    <property type="entry name" value="FA58C"/>
    <property type="match status" value="1"/>
</dbReference>
<protein>
    <submittedName>
        <fullName evidence="21">Contactin-associated protein-like 3</fullName>
    </submittedName>
</protein>
<comment type="subcellular location">
    <subcellularLocation>
        <location evidence="1">Membrane</location>
        <topology evidence="1">Single-pass type I membrane protein</topology>
    </subcellularLocation>
</comment>
<dbReference type="PANTHER" id="PTHR15036:SF36">
    <property type="entry name" value="CONTACTIN-ASSOCIATED PROTEIN-LIKE 3-RELATED"/>
    <property type="match status" value="1"/>
</dbReference>
<dbReference type="EMBL" id="BAAFST010000013">
    <property type="protein sequence ID" value="GAB1298312.1"/>
    <property type="molecule type" value="Genomic_DNA"/>
</dbReference>
<keyword evidence="9 15" id="KW-0472">Membrane</keyword>
<keyword evidence="5 16" id="KW-0732">Signal</keyword>
<dbReference type="PROSITE" id="PS51406">
    <property type="entry name" value="FIBRINOGEN_C_2"/>
    <property type="match status" value="1"/>
</dbReference>
<dbReference type="Pfam" id="PF00754">
    <property type="entry name" value="F5_F8_type_C"/>
    <property type="match status" value="1"/>
</dbReference>
<feature type="region of interest" description="Disordered" evidence="14">
    <location>
        <begin position="1308"/>
        <end position="1340"/>
    </location>
</feature>
<dbReference type="SMART" id="SM00231">
    <property type="entry name" value="FA58C"/>
    <property type="match status" value="1"/>
</dbReference>
<sequence>MMLLLLLLLLSAQTLLLVAAGDPYNCDAPLASSLPQLSFSSSSQLSSSHGPGFARLNRRDGAGGWTPLVSNKYQWLQIDLGKRMEVTAVATQGGYGSSDWVTSYLLMFSDGGRNWKQYHQEESILHILQICLLCCEGQRKMSGILLYHSLPYNFKQSLNECGGRPVANPVIPISTFNFAGGRGGFPGNTNADSVVQYSLQPSFHTRFLRFLPLAWNPKGRIGMRIEVYGCSYKSEVVYFDGQSSLLYKFDNGVIRPIREVISLKFKAMQNNGIIFHGKGQHGTHVILELVKGKLVVSLSSGNGNLPPVNSIMNFTLGSLLDDLHWHSVLIELQNVHVNFTLDKYMHHVHVNKESSYLDLNFEISFGETLMPGGHFLTFPHKNFHGCLENIYYNGVNIIKLAKNHESQILIKGNVSFTCPQPQTIPVTFLSSGSYLALPSSLREDKMSLTFQLRTWNKAGRVVFSQLGHGSGSLVLFLKNGKLILSLSEPRQPLKNITTGAVLNDGLWHSVSLSAKGSYISLVVDGDFSAQTLMSVGIYLGDTYYFGGCPNNSSSFGCEHSFGGFQGCLRLISVGDKVVDPIAVQQGVLGSFSDLQIDSCGIIDRCVCPATVSMEVDVPSHGTPSPVTVKAQATLEQPAIPNTIYEQSCEVHRHRGSPSGLYYIDVDGSGPLAPFLVYCNMTADTVWTVVQHGGPNVVTVRDSPEEHMHSATFSYAASAAQLHAVVDVAEHCQQQVDLQCRTSGPSDTGDGTSLSWWVGRTNETYTYWGGSLPDPQKCTCGLDGNCIDSQYRCNCDADQNEWTSDTIVLSHKKHLPVTEMVVTDTGRPYSEAAYTLGPLLCQGDSEGISTDISPDCDGLLRHTSVMCMCGDQRISFWNWLYLHIYIKSFWNSASFNTEASYLHFPTFHGELTADVHFLFKTTISSGVFLENLGITDFIRIELRAPTEVTFSFDVGNGPCELTIQSPIPFNDNRWHYVRAERNVKGASLQVDQLPQKTQPTPANGHVRLQLNSQLFIGASLVGGTASRQKGFLGCIRSLQVNGMALDLEGRAVMTPGVEPGCKGHCSSYGHLCRNGGKCQEKHRGIACDCASSAYDGPLCSHEISAYFETGSSVTYNFQEYSPLSENTSYLASSLHGDVILSRETITLSFRTTQTPCLLLYVSSFYEEYLSVILANNGSLQVRYKLDRHRNADALNFDLKNLADGHFHQLMINREEAVVSVEVNQSTKRQVILSSGTEFNAVKSLTLGKVLEPLDADPETQQAAAQGFTGCLSSVRFGLEVPLKAALNQNQARVTIQGGVATAAHCAEGPGSAVRKLSPGPSIGAGRSGSTEVRQPLSNTDRSDPGIIGGITAVVIFILLCVSAIAIRVHQQRRLHQKDESTVSKTEEC</sequence>
<evidence type="ECO:0000256" key="7">
    <source>
        <dbReference type="ARBA" id="ARBA00022889"/>
    </source>
</evidence>
<evidence type="ECO:0000256" key="5">
    <source>
        <dbReference type="ARBA" id="ARBA00022729"/>
    </source>
</evidence>
<feature type="domain" description="Laminin G" evidence="18">
    <location>
        <begin position="424"/>
        <end position="599"/>
    </location>
</feature>
<organism evidence="21 22">
    <name type="scientific">Apodemus speciosus</name>
    <name type="common">Large Japanese field mouse</name>
    <dbReference type="NCBI Taxonomy" id="105296"/>
    <lineage>
        <taxon>Eukaryota</taxon>
        <taxon>Metazoa</taxon>
        <taxon>Chordata</taxon>
        <taxon>Craniata</taxon>
        <taxon>Vertebrata</taxon>
        <taxon>Euteleostomi</taxon>
        <taxon>Mammalia</taxon>
        <taxon>Eutheria</taxon>
        <taxon>Euarchontoglires</taxon>
        <taxon>Glires</taxon>
        <taxon>Rodentia</taxon>
        <taxon>Myomorpha</taxon>
        <taxon>Muroidea</taxon>
        <taxon>Muridae</taxon>
        <taxon>Murinae</taxon>
        <taxon>Apodemus</taxon>
    </lineage>
</organism>